<keyword evidence="3" id="KW-1185">Reference proteome</keyword>
<evidence type="ECO:0008006" key="4">
    <source>
        <dbReference type="Google" id="ProtNLM"/>
    </source>
</evidence>
<comment type="caution">
    <text evidence="2">The sequence shown here is derived from an EMBL/GenBank/DDBJ whole genome shotgun (WGS) entry which is preliminary data.</text>
</comment>
<sequence>MARTRAQSHASVRGEAWSSTTKEKPSTAAYKPISPIRKRKLGHEGLPPEKAKKKKIARRISPTRKGGDSQTKGAKEDAEMANDKAVEDKAAINQSITHAKLDALIAKYGQRPLSDVDLSSPNQPTPETILAHILNALLSSARISHNIAKQALRNLVSRAYHDFRTLKASTWKERVTLLDEAGYVRYDFKTATELGKLATWLKNKYGSDATEILPVGHDPTTNRNILAKRLMEINGLGPLGVEIFISTVQMVWPAVCPFIASRDLKVAEQIGLGKDVDVIYDLLGKDPEKMARLSSALSTIRLEKHVGEFT</sequence>
<evidence type="ECO:0000313" key="2">
    <source>
        <dbReference type="EMBL" id="EXJ75717.1"/>
    </source>
</evidence>
<dbReference type="Proteomes" id="UP000019471">
    <property type="component" value="Unassembled WGS sequence"/>
</dbReference>
<feature type="compositionally biased region" description="Basic residues" evidence="1">
    <location>
        <begin position="51"/>
        <end position="62"/>
    </location>
</feature>
<dbReference type="OrthoDB" id="4676at2759"/>
<gene>
    <name evidence="2" type="ORF">A1O5_00224</name>
</gene>
<feature type="compositionally biased region" description="Polar residues" evidence="1">
    <location>
        <begin position="1"/>
        <end position="10"/>
    </location>
</feature>
<name>W9X5E5_9EURO</name>
<dbReference type="HOGENOM" id="CLU_050554_0_0_1"/>
<accession>W9X5E5</accession>
<dbReference type="AlphaFoldDB" id="W9X5E5"/>
<dbReference type="GeneID" id="19184961"/>
<proteinExistence type="predicted"/>
<evidence type="ECO:0000313" key="3">
    <source>
        <dbReference type="Proteomes" id="UP000019471"/>
    </source>
</evidence>
<protein>
    <recommendedName>
        <fullName evidence="4">HhH-GPD domain-containing protein</fullName>
    </recommendedName>
</protein>
<organism evidence="2 3">
    <name type="scientific">Cladophialophora psammophila CBS 110553</name>
    <dbReference type="NCBI Taxonomy" id="1182543"/>
    <lineage>
        <taxon>Eukaryota</taxon>
        <taxon>Fungi</taxon>
        <taxon>Dikarya</taxon>
        <taxon>Ascomycota</taxon>
        <taxon>Pezizomycotina</taxon>
        <taxon>Eurotiomycetes</taxon>
        <taxon>Chaetothyriomycetidae</taxon>
        <taxon>Chaetothyriales</taxon>
        <taxon>Herpotrichiellaceae</taxon>
        <taxon>Cladophialophora</taxon>
    </lineage>
</organism>
<reference evidence="2 3" key="1">
    <citation type="submission" date="2013-03" db="EMBL/GenBank/DDBJ databases">
        <title>The Genome Sequence of Cladophialophora psammophila CBS 110553.</title>
        <authorList>
            <consortium name="The Broad Institute Genomics Platform"/>
            <person name="Cuomo C."/>
            <person name="de Hoog S."/>
            <person name="Gorbushina A."/>
            <person name="Walker B."/>
            <person name="Young S.K."/>
            <person name="Zeng Q."/>
            <person name="Gargeya S."/>
            <person name="Fitzgerald M."/>
            <person name="Haas B."/>
            <person name="Abouelleil A."/>
            <person name="Allen A.W."/>
            <person name="Alvarado L."/>
            <person name="Arachchi H.M."/>
            <person name="Berlin A.M."/>
            <person name="Chapman S.B."/>
            <person name="Gainer-Dewar J."/>
            <person name="Goldberg J."/>
            <person name="Griggs A."/>
            <person name="Gujja S."/>
            <person name="Hansen M."/>
            <person name="Howarth C."/>
            <person name="Imamovic A."/>
            <person name="Ireland A."/>
            <person name="Larimer J."/>
            <person name="McCowan C."/>
            <person name="Murphy C."/>
            <person name="Pearson M."/>
            <person name="Poon T.W."/>
            <person name="Priest M."/>
            <person name="Roberts A."/>
            <person name="Saif S."/>
            <person name="Shea T."/>
            <person name="Sisk P."/>
            <person name="Sykes S."/>
            <person name="Wortman J."/>
            <person name="Nusbaum C."/>
            <person name="Birren B."/>
        </authorList>
    </citation>
    <scope>NUCLEOTIDE SEQUENCE [LARGE SCALE GENOMIC DNA]</scope>
    <source>
        <strain evidence="2 3">CBS 110553</strain>
    </source>
</reference>
<evidence type="ECO:0000256" key="1">
    <source>
        <dbReference type="SAM" id="MobiDB-lite"/>
    </source>
</evidence>
<feature type="region of interest" description="Disordered" evidence="1">
    <location>
        <begin position="1"/>
        <end position="80"/>
    </location>
</feature>
<dbReference type="eggNOG" id="ENOG502S5UV">
    <property type="taxonomic scope" value="Eukaryota"/>
</dbReference>
<dbReference type="EMBL" id="AMGX01000001">
    <property type="protein sequence ID" value="EXJ75717.1"/>
    <property type="molecule type" value="Genomic_DNA"/>
</dbReference>
<dbReference type="RefSeq" id="XP_007739034.1">
    <property type="nucleotide sequence ID" value="XM_007740844.1"/>
</dbReference>